<dbReference type="Proteomes" id="UP000076858">
    <property type="component" value="Unassembled WGS sequence"/>
</dbReference>
<dbReference type="EMBL" id="LRGB01003940">
    <property type="protein sequence ID" value="KZS02610.1"/>
    <property type="molecule type" value="Genomic_DNA"/>
</dbReference>
<protein>
    <submittedName>
        <fullName evidence="1">Uncharacterized protein</fullName>
    </submittedName>
</protein>
<keyword evidence="2" id="KW-1185">Reference proteome</keyword>
<dbReference type="PANTHER" id="PTHR45749">
    <property type="match status" value="1"/>
</dbReference>
<proteinExistence type="predicted"/>
<evidence type="ECO:0000313" key="1">
    <source>
        <dbReference type="EMBL" id="KZS02610.1"/>
    </source>
</evidence>
<organism evidence="1 2">
    <name type="scientific">Daphnia magna</name>
    <dbReference type="NCBI Taxonomy" id="35525"/>
    <lineage>
        <taxon>Eukaryota</taxon>
        <taxon>Metazoa</taxon>
        <taxon>Ecdysozoa</taxon>
        <taxon>Arthropoda</taxon>
        <taxon>Crustacea</taxon>
        <taxon>Branchiopoda</taxon>
        <taxon>Diplostraca</taxon>
        <taxon>Cladocera</taxon>
        <taxon>Anomopoda</taxon>
        <taxon>Daphniidae</taxon>
        <taxon>Daphnia</taxon>
    </lineage>
</organism>
<dbReference type="OrthoDB" id="6611207at2759"/>
<gene>
    <name evidence="1" type="ORF">APZ42_000278</name>
</gene>
<dbReference type="AlphaFoldDB" id="A0A164JSD2"/>
<sequence>NYLGILELVGLFDAFLSEHLKRYGNCGRGNTSYLSSTNCEEIIDMMGEKLINTILEEIKLAKYYTISVYSTPDLCHIDQLSFTVRYVFSDEPAERFLKFVPILFDCVTTD</sequence>
<accession>A0A164JSD2</accession>
<dbReference type="STRING" id="35525.A0A164JSD2"/>
<comment type="caution">
    <text evidence="1">The sequence shown here is derived from an EMBL/GenBank/DDBJ whole genome shotgun (WGS) entry which is preliminary data.</text>
</comment>
<feature type="non-terminal residue" evidence="1">
    <location>
        <position position="1"/>
    </location>
</feature>
<evidence type="ECO:0000313" key="2">
    <source>
        <dbReference type="Proteomes" id="UP000076858"/>
    </source>
</evidence>
<dbReference type="PANTHER" id="PTHR45749:SF23">
    <property type="entry name" value="ZINC FINGER MYM-TYPE PROTEIN 1-LIKE"/>
    <property type="match status" value="1"/>
</dbReference>
<reference evidence="1 2" key="1">
    <citation type="submission" date="2016-03" db="EMBL/GenBank/DDBJ databases">
        <title>EvidentialGene: Evidence-directed Construction of Genes on Genomes.</title>
        <authorList>
            <person name="Gilbert D.G."/>
            <person name="Choi J.-H."/>
            <person name="Mockaitis K."/>
            <person name="Colbourne J."/>
            <person name="Pfrender M."/>
        </authorList>
    </citation>
    <scope>NUCLEOTIDE SEQUENCE [LARGE SCALE GENOMIC DNA]</scope>
    <source>
        <strain evidence="1 2">Xinb3</strain>
        <tissue evidence="1">Complete organism</tissue>
    </source>
</reference>
<name>A0A164JSD2_9CRUS</name>